<dbReference type="Proteomes" id="UP000294564">
    <property type="component" value="Unassembled WGS sequence"/>
</dbReference>
<accession>A0A4R2NPF2</accession>
<keyword evidence="2" id="KW-1133">Transmembrane helix</keyword>
<dbReference type="Pfam" id="PF07494">
    <property type="entry name" value="Reg_prop"/>
    <property type="match status" value="1"/>
</dbReference>
<evidence type="ECO:0000256" key="2">
    <source>
        <dbReference type="SAM" id="Phobius"/>
    </source>
</evidence>
<dbReference type="InterPro" id="IPR015943">
    <property type="entry name" value="WD40/YVTN_repeat-like_dom_sf"/>
</dbReference>
<protein>
    <submittedName>
        <fullName evidence="4">Two component regulator with propeller domain</fullName>
    </submittedName>
</protein>
<dbReference type="SUPFAM" id="SSF63825">
    <property type="entry name" value="YWTD domain"/>
    <property type="match status" value="1"/>
</dbReference>
<feature type="domain" description="HTH LytTR-type" evidence="3">
    <location>
        <begin position="768"/>
        <end position="860"/>
    </location>
</feature>
<evidence type="ECO:0000259" key="3">
    <source>
        <dbReference type="SMART" id="SM00850"/>
    </source>
</evidence>
<dbReference type="Pfam" id="PF07495">
    <property type="entry name" value="Y_Y_Y"/>
    <property type="match status" value="1"/>
</dbReference>
<dbReference type="InterPro" id="IPR011110">
    <property type="entry name" value="Reg_prop"/>
</dbReference>
<comment type="caution">
    <text evidence="4">The sequence shown here is derived from an EMBL/GenBank/DDBJ whole genome shotgun (WGS) entry which is preliminary data.</text>
</comment>
<dbReference type="SMART" id="SM00850">
    <property type="entry name" value="LytTR"/>
    <property type="match status" value="1"/>
</dbReference>
<dbReference type="GO" id="GO:0003677">
    <property type="term" value="F:DNA binding"/>
    <property type="evidence" value="ECO:0007669"/>
    <property type="project" value="InterPro"/>
</dbReference>
<feature type="transmembrane region" description="Helical" evidence="2">
    <location>
        <begin position="12"/>
        <end position="30"/>
    </location>
</feature>
<keyword evidence="1" id="KW-0597">Phosphoprotein</keyword>
<feature type="transmembrane region" description="Helical" evidence="2">
    <location>
        <begin position="714"/>
        <end position="732"/>
    </location>
</feature>
<dbReference type="PANTHER" id="PTHR43547:SF2">
    <property type="entry name" value="HYBRID SIGNAL TRANSDUCTION HISTIDINE KINASE C"/>
    <property type="match status" value="1"/>
</dbReference>
<keyword evidence="2" id="KW-0472">Membrane</keyword>
<dbReference type="SUPFAM" id="SSF63829">
    <property type="entry name" value="Calcium-dependent phosphotriesterase"/>
    <property type="match status" value="1"/>
</dbReference>
<dbReference type="GO" id="GO:0000155">
    <property type="term" value="F:phosphorelay sensor kinase activity"/>
    <property type="evidence" value="ECO:0007669"/>
    <property type="project" value="TreeGrafter"/>
</dbReference>
<dbReference type="InterPro" id="IPR013783">
    <property type="entry name" value="Ig-like_fold"/>
</dbReference>
<evidence type="ECO:0000256" key="1">
    <source>
        <dbReference type="ARBA" id="ARBA00022553"/>
    </source>
</evidence>
<dbReference type="EMBL" id="SLXM01000009">
    <property type="protein sequence ID" value="TCP23301.1"/>
    <property type="molecule type" value="Genomic_DNA"/>
</dbReference>
<dbReference type="Gene3D" id="2.130.10.10">
    <property type="entry name" value="YVTN repeat-like/Quinoprotein amine dehydrogenase"/>
    <property type="match status" value="2"/>
</dbReference>
<sequence>MVINITFVKNHIFLKLQFTFLIFIIFLQTGNTQEFIYKNFSIDEGLPSSEVYDMYQDKLGYIWFATDKGLSRYNGYEFENFTTKDSLPGNTILDFYPQKNGRVYCYEYHSKSLFYFNSNFDGFHNYNYNHLLREQLASNQVLKSIHFDESGTLYVGGYGIKGLIKITSDGILTQDYNHIEGDEQNGFDIKLGVVPEKNIVFAVYSDYQSSKDVIFIKQKNNLTSRLDIVKLKDNQIIFLDEKLGTRSKDGIIKYYNENLNPTGIKRINDSLFFVGYYNNGAEIRDASGKVHQKFLPNKSVSDFLIDKEGGYWFSTLDDGIYYIKNPKIKTLINSHITSLTKDDKDYLFIGFNNGNIGKIQNRSIKLLYTGKNNNVALVQFDKNNKSLLGYSDAKLFNYTSGKSIINSFANKLPENIGHPILKSSNNTFAILRNDSIIHYHINNHVHDVSYLNNTFYIATSSGLLIKKNNESTPQRFLDSLNVRIDDIDVSEQTNTIYMATQDAGVIVYNDSIYSINKDNGLTNNIINEVHIENDSTVWACSNTGLNKISFPKRSKKFSVTTITTSDGLLSNDIDDIEIINDTVWVATKKGLCFFEKQFLDEKNTSIILSLSLKEVNVNKEKIIAKEKSKLNYNANNIEFKLQAISLKNSYNINYLYRLKEIDTTWYSTKNRTISFPSLSPGKYTFQSKVAVNGKISNQEIVYSFQILPPFWKRWWFYSLSVVLFIGLIYLFFRIRVLTYNKDIVRELMRLAIKKLKPNDQFYNFRANGVDFKIPTNQILYINSQGNYLDIITTKKTFTIRCKIGDFIDTTPDSLEYLRVHRSYIIRIDQVSSKGKNWVVINEQQIPVGETYLHQLDKIKF</sequence>
<dbReference type="AlphaFoldDB" id="A0A4R2NPF2"/>
<dbReference type="PANTHER" id="PTHR43547">
    <property type="entry name" value="TWO-COMPONENT HISTIDINE KINASE"/>
    <property type="match status" value="1"/>
</dbReference>
<gene>
    <name evidence="4" type="ORF">EV195_10925</name>
</gene>
<name>A0A4R2NPF2_9FLAO</name>
<dbReference type="InterPro" id="IPR011123">
    <property type="entry name" value="Y_Y_Y"/>
</dbReference>
<dbReference type="Gene3D" id="2.60.40.10">
    <property type="entry name" value="Immunoglobulins"/>
    <property type="match status" value="1"/>
</dbReference>
<keyword evidence="5" id="KW-1185">Reference proteome</keyword>
<proteinExistence type="predicted"/>
<evidence type="ECO:0000313" key="4">
    <source>
        <dbReference type="EMBL" id="TCP23301.1"/>
    </source>
</evidence>
<organism evidence="4 5">
    <name type="scientific">Tenacibaculum skagerrakense</name>
    <dbReference type="NCBI Taxonomy" id="186571"/>
    <lineage>
        <taxon>Bacteria</taxon>
        <taxon>Pseudomonadati</taxon>
        <taxon>Bacteroidota</taxon>
        <taxon>Flavobacteriia</taxon>
        <taxon>Flavobacteriales</taxon>
        <taxon>Flavobacteriaceae</taxon>
        <taxon>Tenacibaculum</taxon>
    </lineage>
</organism>
<keyword evidence="2" id="KW-0812">Transmembrane</keyword>
<dbReference type="Pfam" id="PF04397">
    <property type="entry name" value="LytTR"/>
    <property type="match status" value="1"/>
</dbReference>
<reference evidence="4 5" key="1">
    <citation type="submission" date="2019-03" db="EMBL/GenBank/DDBJ databases">
        <title>Genomic Encyclopedia of Type Strains, Phase IV (KMG-IV): sequencing the most valuable type-strain genomes for metagenomic binning, comparative biology and taxonomic classification.</title>
        <authorList>
            <person name="Goeker M."/>
        </authorList>
    </citation>
    <scope>NUCLEOTIDE SEQUENCE [LARGE SCALE GENOMIC DNA]</scope>
    <source>
        <strain evidence="4 5">DSM 14836</strain>
    </source>
</reference>
<dbReference type="Gene3D" id="2.40.50.1020">
    <property type="entry name" value="LytTr DNA-binding domain"/>
    <property type="match status" value="1"/>
</dbReference>
<dbReference type="InterPro" id="IPR007492">
    <property type="entry name" value="LytTR_DNA-bd_dom"/>
</dbReference>
<evidence type="ECO:0000313" key="5">
    <source>
        <dbReference type="Proteomes" id="UP000294564"/>
    </source>
</evidence>